<proteinExistence type="predicted"/>
<reference evidence="8 9" key="1">
    <citation type="submission" date="2021-02" db="EMBL/GenBank/DDBJ databases">
        <title>Plant Genome Project.</title>
        <authorList>
            <person name="Zhang R.-G."/>
        </authorList>
    </citation>
    <scope>NUCLEOTIDE SEQUENCE [LARGE SCALE GENOMIC DNA]</scope>
    <source>
        <tissue evidence="8">Leaves</tissue>
    </source>
</reference>
<feature type="region of interest" description="Disordered" evidence="6">
    <location>
        <begin position="145"/>
        <end position="179"/>
    </location>
</feature>
<evidence type="ECO:0000259" key="7">
    <source>
        <dbReference type="Pfam" id="PF01095"/>
    </source>
</evidence>
<dbReference type="Proteomes" id="UP000827721">
    <property type="component" value="Unassembled WGS sequence"/>
</dbReference>
<feature type="region of interest" description="Disordered" evidence="6">
    <location>
        <begin position="1"/>
        <end position="27"/>
    </location>
</feature>
<keyword evidence="2 5" id="KW-0378">Hydrolase</keyword>
<evidence type="ECO:0000256" key="4">
    <source>
        <dbReference type="PROSITE-ProRule" id="PRU10040"/>
    </source>
</evidence>
<evidence type="ECO:0000313" key="8">
    <source>
        <dbReference type="EMBL" id="KAH7574645.1"/>
    </source>
</evidence>
<organism evidence="8 9">
    <name type="scientific">Xanthoceras sorbifolium</name>
    <dbReference type="NCBI Taxonomy" id="99658"/>
    <lineage>
        <taxon>Eukaryota</taxon>
        <taxon>Viridiplantae</taxon>
        <taxon>Streptophyta</taxon>
        <taxon>Embryophyta</taxon>
        <taxon>Tracheophyta</taxon>
        <taxon>Spermatophyta</taxon>
        <taxon>Magnoliopsida</taxon>
        <taxon>eudicotyledons</taxon>
        <taxon>Gunneridae</taxon>
        <taxon>Pentapetalae</taxon>
        <taxon>rosids</taxon>
        <taxon>malvids</taxon>
        <taxon>Sapindales</taxon>
        <taxon>Sapindaceae</taxon>
        <taxon>Xanthoceroideae</taxon>
        <taxon>Xanthoceras</taxon>
    </lineage>
</organism>
<evidence type="ECO:0000256" key="2">
    <source>
        <dbReference type="ARBA" id="ARBA00022801"/>
    </source>
</evidence>
<dbReference type="InterPro" id="IPR012334">
    <property type="entry name" value="Pectin_lyas_fold"/>
</dbReference>
<dbReference type="EC" id="3.1.1.11" evidence="5"/>
<evidence type="ECO:0000256" key="3">
    <source>
        <dbReference type="ARBA" id="ARBA00023085"/>
    </source>
</evidence>
<comment type="catalytic activity">
    <reaction evidence="5">
        <text>[(1-&gt;4)-alpha-D-galacturonosyl methyl ester](n) + n H2O = [(1-&gt;4)-alpha-D-galacturonosyl](n) + n methanol + n H(+)</text>
        <dbReference type="Rhea" id="RHEA:22380"/>
        <dbReference type="Rhea" id="RHEA-COMP:14570"/>
        <dbReference type="Rhea" id="RHEA-COMP:14573"/>
        <dbReference type="ChEBI" id="CHEBI:15377"/>
        <dbReference type="ChEBI" id="CHEBI:15378"/>
        <dbReference type="ChEBI" id="CHEBI:17790"/>
        <dbReference type="ChEBI" id="CHEBI:140522"/>
        <dbReference type="ChEBI" id="CHEBI:140523"/>
        <dbReference type="EC" id="3.1.1.11"/>
    </reaction>
</comment>
<feature type="domain" description="Pectinesterase catalytic" evidence="7">
    <location>
        <begin position="193"/>
        <end position="443"/>
    </location>
</feature>
<gene>
    <name evidence="8" type="ORF">JRO89_XS03G0325900</name>
</gene>
<dbReference type="Gene3D" id="2.160.20.10">
    <property type="entry name" value="Single-stranded right-handed beta-helix, Pectin lyase-like"/>
    <property type="match status" value="1"/>
</dbReference>
<feature type="active site" evidence="4">
    <location>
        <position position="298"/>
    </location>
</feature>
<comment type="caution">
    <text evidence="8">The sequence shown here is derived from an EMBL/GenBank/DDBJ whole genome shotgun (WGS) entry which is preliminary data.</text>
</comment>
<dbReference type="InterPro" id="IPR011050">
    <property type="entry name" value="Pectin_lyase_fold/virulence"/>
</dbReference>
<dbReference type="EMBL" id="JAFEMO010000003">
    <property type="protein sequence ID" value="KAH7574645.1"/>
    <property type="molecule type" value="Genomic_DNA"/>
</dbReference>
<comment type="pathway">
    <text evidence="1 5">Glycan metabolism; pectin degradation; 2-dehydro-3-deoxy-D-gluconate from pectin: step 1/5.</text>
</comment>
<feature type="compositionally biased region" description="Basic and acidic residues" evidence="6">
    <location>
        <begin position="1"/>
        <end position="12"/>
    </location>
</feature>
<sequence length="460" mass="50662">MRKLRAGKENRRLWPSGGGGVDVGVWRTEPPSWEPDLRFWASEKGKKGLVSGSARESLEVVKNPRCRPDLCPWYPQTRRSDGEAAASVDRQQRNAATKEHALVKRFSVVFLEVWASEKGKRRSVSESARSGERVAGSREKSLLSAGSVSVVSSDKTGRRGSGFGRSATGERCNEGTRAGVGRLPDAPSSILCHPEKTNVILSGDGMGKTVITSDRSNRSGYGIAHSAALNVNSKHFLAKDISIINTAGPDGGQAVALQTANDYFACYRCSIEGYQDTLYTAYGNMQFFSACNIYGTIDFIFGDAAVVFQNSNIYVRLPRDGQQNVITADGRREEINTAIVIHNCSIIPTSELRSKPSVKTYLGRPWKKLSRTIIMESYLDGFIDSEGWLKFNNESDITSLYYVEYRNYGPGSSTGGRVKWPGYHVLDNPKDVQNFTVENFIKGSDWLPKLKVPYIPGLIG</sequence>
<keyword evidence="9" id="KW-1185">Reference proteome</keyword>
<feature type="region of interest" description="Disordered" evidence="6">
    <location>
        <begin position="121"/>
        <end position="140"/>
    </location>
</feature>
<evidence type="ECO:0000256" key="1">
    <source>
        <dbReference type="ARBA" id="ARBA00005184"/>
    </source>
</evidence>
<evidence type="ECO:0000313" key="9">
    <source>
        <dbReference type="Proteomes" id="UP000827721"/>
    </source>
</evidence>
<protein>
    <recommendedName>
        <fullName evidence="5">Pectinesterase</fullName>
        <ecNumber evidence="5">3.1.1.11</ecNumber>
    </recommendedName>
</protein>
<evidence type="ECO:0000256" key="6">
    <source>
        <dbReference type="SAM" id="MobiDB-lite"/>
    </source>
</evidence>
<keyword evidence="3 5" id="KW-0063">Aspartyl esterase</keyword>
<dbReference type="InterPro" id="IPR000070">
    <property type="entry name" value="Pectinesterase_cat"/>
</dbReference>
<evidence type="ECO:0000256" key="5">
    <source>
        <dbReference type="RuleBase" id="RU000589"/>
    </source>
</evidence>
<feature type="compositionally biased region" description="Basic and acidic residues" evidence="6">
    <location>
        <begin position="129"/>
        <end position="140"/>
    </location>
</feature>
<name>A0ABQ8IDI6_9ROSI</name>
<dbReference type="Pfam" id="PF01095">
    <property type="entry name" value="Pectinesterase"/>
    <property type="match status" value="1"/>
</dbReference>
<dbReference type="InterPro" id="IPR033131">
    <property type="entry name" value="Pectinesterase_Asp_AS"/>
</dbReference>
<dbReference type="PROSITE" id="PS00503">
    <property type="entry name" value="PECTINESTERASE_2"/>
    <property type="match status" value="1"/>
</dbReference>
<dbReference type="SUPFAM" id="SSF51126">
    <property type="entry name" value="Pectin lyase-like"/>
    <property type="match status" value="1"/>
</dbReference>
<dbReference type="PANTHER" id="PTHR31707">
    <property type="entry name" value="PECTINESTERASE"/>
    <property type="match status" value="1"/>
</dbReference>
<accession>A0ABQ8IDI6</accession>